<dbReference type="Proteomes" id="UP000027222">
    <property type="component" value="Unassembled WGS sequence"/>
</dbReference>
<gene>
    <name evidence="1" type="ORF">GALMADRAFT_1121386</name>
</gene>
<dbReference type="AlphaFoldDB" id="A0A067TQ16"/>
<dbReference type="EMBL" id="KL142371">
    <property type="protein sequence ID" value="KDR81063.1"/>
    <property type="molecule type" value="Genomic_DNA"/>
</dbReference>
<reference evidence="2" key="1">
    <citation type="journal article" date="2014" name="Proc. Natl. Acad. Sci. U.S.A.">
        <title>Extensive sampling of basidiomycete genomes demonstrates inadequacy of the white-rot/brown-rot paradigm for wood decay fungi.</title>
        <authorList>
            <person name="Riley R."/>
            <person name="Salamov A.A."/>
            <person name="Brown D.W."/>
            <person name="Nagy L.G."/>
            <person name="Floudas D."/>
            <person name="Held B.W."/>
            <person name="Levasseur A."/>
            <person name="Lombard V."/>
            <person name="Morin E."/>
            <person name="Otillar R."/>
            <person name="Lindquist E.A."/>
            <person name="Sun H."/>
            <person name="LaButti K.M."/>
            <person name="Schmutz J."/>
            <person name="Jabbour D."/>
            <person name="Luo H."/>
            <person name="Baker S.E."/>
            <person name="Pisabarro A.G."/>
            <person name="Walton J.D."/>
            <person name="Blanchette R.A."/>
            <person name="Henrissat B."/>
            <person name="Martin F."/>
            <person name="Cullen D."/>
            <person name="Hibbett D.S."/>
            <person name="Grigoriev I.V."/>
        </authorList>
    </citation>
    <scope>NUCLEOTIDE SEQUENCE [LARGE SCALE GENOMIC DNA]</scope>
    <source>
        <strain evidence="2">CBS 339.88</strain>
    </source>
</reference>
<keyword evidence="2" id="KW-1185">Reference proteome</keyword>
<sequence>MHLVFGGRLNTCCKFGEDSRLLMIHESKRVENGACTQADFECSYSGLNIVKDAEEIILVSGAIPLSYVLLPKLAGRGDRLPPGSLFQLHRWLSTGSKHGAI</sequence>
<proteinExistence type="predicted"/>
<name>A0A067TQ16_GALM3</name>
<dbReference type="HOGENOM" id="CLU_2291913_0_0_1"/>
<evidence type="ECO:0000313" key="2">
    <source>
        <dbReference type="Proteomes" id="UP000027222"/>
    </source>
</evidence>
<organism evidence="1 2">
    <name type="scientific">Galerina marginata (strain CBS 339.88)</name>
    <dbReference type="NCBI Taxonomy" id="685588"/>
    <lineage>
        <taxon>Eukaryota</taxon>
        <taxon>Fungi</taxon>
        <taxon>Dikarya</taxon>
        <taxon>Basidiomycota</taxon>
        <taxon>Agaricomycotina</taxon>
        <taxon>Agaricomycetes</taxon>
        <taxon>Agaricomycetidae</taxon>
        <taxon>Agaricales</taxon>
        <taxon>Agaricineae</taxon>
        <taxon>Strophariaceae</taxon>
        <taxon>Galerina</taxon>
    </lineage>
</organism>
<accession>A0A067TQ16</accession>
<protein>
    <submittedName>
        <fullName evidence="1">Uncharacterized protein</fullName>
    </submittedName>
</protein>
<evidence type="ECO:0000313" key="1">
    <source>
        <dbReference type="EMBL" id="KDR81063.1"/>
    </source>
</evidence>